<evidence type="ECO:0000256" key="1">
    <source>
        <dbReference type="ARBA" id="ARBA00004651"/>
    </source>
</evidence>
<feature type="transmembrane region" description="Helical" evidence="8">
    <location>
        <begin position="403"/>
        <end position="432"/>
    </location>
</feature>
<evidence type="ECO:0000256" key="5">
    <source>
        <dbReference type="ARBA" id="ARBA00022989"/>
    </source>
</evidence>
<dbReference type="Proteomes" id="UP000604475">
    <property type="component" value="Unassembled WGS sequence"/>
</dbReference>
<feature type="region of interest" description="Disordered" evidence="7">
    <location>
        <begin position="199"/>
        <end position="241"/>
    </location>
</feature>
<feature type="transmembrane region" description="Helical" evidence="8">
    <location>
        <begin position="470"/>
        <end position="488"/>
    </location>
</feature>
<evidence type="ECO:0000256" key="3">
    <source>
        <dbReference type="ARBA" id="ARBA00022475"/>
    </source>
</evidence>
<comment type="caution">
    <text evidence="10">The sequence shown here is derived from an EMBL/GenBank/DDBJ whole genome shotgun (WGS) entry which is preliminary data.</text>
</comment>
<accession>A0A937UQ80</accession>
<proteinExistence type="predicted"/>
<dbReference type="Pfam" id="PF07690">
    <property type="entry name" value="MFS_1"/>
    <property type="match status" value="1"/>
</dbReference>
<feature type="transmembrane region" description="Helical" evidence="8">
    <location>
        <begin position="96"/>
        <end position="117"/>
    </location>
</feature>
<feature type="transmembrane region" description="Helical" evidence="8">
    <location>
        <begin position="129"/>
        <end position="153"/>
    </location>
</feature>
<feature type="transmembrane region" description="Helical" evidence="8">
    <location>
        <begin position="159"/>
        <end position="179"/>
    </location>
</feature>
<evidence type="ECO:0000259" key="9">
    <source>
        <dbReference type="PROSITE" id="PS50850"/>
    </source>
</evidence>
<feature type="transmembrane region" description="Helical" evidence="8">
    <location>
        <begin position="42"/>
        <end position="63"/>
    </location>
</feature>
<feature type="transmembrane region" description="Helical" evidence="8">
    <location>
        <begin position="70"/>
        <end position="90"/>
    </location>
</feature>
<feature type="transmembrane region" description="Helical" evidence="8">
    <location>
        <begin position="379"/>
        <end position="397"/>
    </location>
</feature>
<keyword evidence="11" id="KW-1185">Reference proteome</keyword>
<keyword evidence="2" id="KW-0813">Transport</keyword>
<feature type="transmembrane region" description="Helical" evidence="8">
    <location>
        <begin position="275"/>
        <end position="295"/>
    </location>
</feature>
<dbReference type="SUPFAM" id="SSF103473">
    <property type="entry name" value="MFS general substrate transporter"/>
    <property type="match status" value="1"/>
</dbReference>
<evidence type="ECO:0000256" key="8">
    <source>
        <dbReference type="SAM" id="Phobius"/>
    </source>
</evidence>
<evidence type="ECO:0000256" key="2">
    <source>
        <dbReference type="ARBA" id="ARBA00022448"/>
    </source>
</evidence>
<feature type="transmembrane region" description="Helical" evidence="8">
    <location>
        <begin position="348"/>
        <end position="367"/>
    </location>
</feature>
<evidence type="ECO:0000256" key="4">
    <source>
        <dbReference type="ARBA" id="ARBA00022692"/>
    </source>
</evidence>
<feature type="transmembrane region" description="Helical" evidence="8">
    <location>
        <begin position="307"/>
        <end position="328"/>
    </location>
</feature>
<dbReference type="EMBL" id="JAEACQ010000239">
    <property type="protein sequence ID" value="MBL7629927.1"/>
    <property type="molecule type" value="Genomic_DNA"/>
</dbReference>
<dbReference type="PANTHER" id="PTHR42718">
    <property type="entry name" value="MAJOR FACILITATOR SUPERFAMILY MULTIDRUG TRANSPORTER MFSC"/>
    <property type="match status" value="1"/>
</dbReference>
<organism evidence="10 11">
    <name type="scientific">Frankia nepalensis</name>
    <dbReference type="NCBI Taxonomy" id="1836974"/>
    <lineage>
        <taxon>Bacteria</taxon>
        <taxon>Bacillati</taxon>
        <taxon>Actinomycetota</taxon>
        <taxon>Actinomycetes</taxon>
        <taxon>Frankiales</taxon>
        <taxon>Frankiaceae</taxon>
        <taxon>Frankia</taxon>
    </lineage>
</organism>
<gene>
    <name evidence="10" type="ORF">I7412_22700</name>
</gene>
<dbReference type="GO" id="GO:0022857">
    <property type="term" value="F:transmembrane transporter activity"/>
    <property type="evidence" value="ECO:0007669"/>
    <property type="project" value="InterPro"/>
</dbReference>
<evidence type="ECO:0000313" key="11">
    <source>
        <dbReference type="Proteomes" id="UP000604475"/>
    </source>
</evidence>
<keyword evidence="4 8" id="KW-0812">Transmembrane</keyword>
<comment type="subcellular location">
    <subcellularLocation>
        <location evidence="1">Cell membrane</location>
        <topology evidence="1">Multi-pass membrane protein</topology>
    </subcellularLocation>
</comment>
<evidence type="ECO:0000313" key="10">
    <source>
        <dbReference type="EMBL" id="MBL7629927.1"/>
    </source>
</evidence>
<reference evidence="10" key="1">
    <citation type="submission" date="2020-12" db="EMBL/GenBank/DDBJ databases">
        <title>Genomic characterization of non-nitrogen-fixing Frankia strains.</title>
        <authorList>
            <person name="Carlos-Shanley C."/>
            <person name="Guerra T."/>
            <person name="Hahn D."/>
        </authorList>
    </citation>
    <scope>NUCLEOTIDE SEQUENCE</scope>
    <source>
        <strain evidence="10">CN6</strain>
    </source>
</reference>
<dbReference type="InterPro" id="IPR020846">
    <property type="entry name" value="MFS_dom"/>
</dbReference>
<evidence type="ECO:0000256" key="7">
    <source>
        <dbReference type="SAM" id="MobiDB-lite"/>
    </source>
</evidence>
<sequence>MPVGALAALGLAALVAVLDGTVVSVALRTLAEDFDAPLTTVVWTSVGYLLAAATMLPLLGWLTARFGGRAVFLAGLGLFGLGSALATLAWSAESLIAFRVVQGLGGGLLEPTALLLAARLAGQSRVGRVLGTISMIINVAPALGPLVGGLLLATGHWQWIFLVNIPLCLGLLAIALAFIPPDRPARAGAARGEAVAGGADAPAASGGPGDLDQSAASSDAPSGGAAAGESASGEAPEPGDAAPVADVRGLALLTAGYVAVLLALTRAGQAGVGPAVAVAAAAGVTLLAGYAWHALRSPVAPAFDLRLLRRPGFGASLAVMSCVGLLMYSQQAALPIFGEEHHHLRGVGQGLLVCALGLGLFVSMSWGGRLSDRTGPRPLVRVGAVATAAGLATFALTHDRLPLAAVFVLFVAIGLSFGLTASPTFASIYRILPPAEQPQGTTALFMSVQLSASLGITLLGLLQARAGGDWLTWLFGLLTAAALAMLALSRRLPGRPAGSPE</sequence>
<protein>
    <submittedName>
        <fullName evidence="10">MFS transporter</fullName>
    </submittedName>
</protein>
<dbReference type="PROSITE" id="PS50850">
    <property type="entry name" value="MFS"/>
    <property type="match status" value="1"/>
</dbReference>
<feature type="domain" description="Major facilitator superfamily (MFS) profile" evidence="9">
    <location>
        <begin position="5"/>
        <end position="497"/>
    </location>
</feature>
<keyword evidence="5 8" id="KW-1133">Transmembrane helix</keyword>
<keyword evidence="3" id="KW-1003">Cell membrane</keyword>
<dbReference type="InterPro" id="IPR011701">
    <property type="entry name" value="MFS"/>
</dbReference>
<keyword evidence="6 8" id="KW-0472">Membrane</keyword>
<dbReference type="InterPro" id="IPR036259">
    <property type="entry name" value="MFS_trans_sf"/>
</dbReference>
<evidence type="ECO:0000256" key="6">
    <source>
        <dbReference type="ARBA" id="ARBA00023136"/>
    </source>
</evidence>
<feature type="compositionally biased region" description="Low complexity" evidence="7">
    <location>
        <begin position="214"/>
        <end position="239"/>
    </location>
</feature>
<dbReference type="GO" id="GO:0005886">
    <property type="term" value="C:plasma membrane"/>
    <property type="evidence" value="ECO:0007669"/>
    <property type="project" value="UniProtKB-SubCell"/>
</dbReference>
<name>A0A937UQ80_9ACTN</name>
<feature type="transmembrane region" description="Helical" evidence="8">
    <location>
        <begin position="444"/>
        <end position="464"/>
    </location>
</feature>
<dbReference type="PRINTS" id="PR01036">
    <property type="entry name" value="TCRTETB"/>
</dbReference>
<dbReference type="Gene3D" id="1.20.1720.10">
    <property type="entry name" value="Multidrug resistance protein D"/>
    <property type="match status" value="1"/>
</dbReference>
<dbReference type="Gene3D" id="1.20.1250.20">
    <property type="entry name" value="MFS general substrate transporter like domains"/>
    <property type="match status" value="1"/>
</dbReference>
<dbReference type="PANTHER" id="PTHR42718:SF46">
    <property type="entry name" value="BLR6921 PROTEIN"/>
    <property type="match status" value="1"/>
</dbReference>
<dbReference type="AlphaFoldDB" id="A0A937UQ80"/>